<keyword evidence="2" id="KW-1185">Reference proteome</keyword>
<evidence type="ECO:0000313" key="1">
    <source>
        <dbReference type="EMBL" id="SFC04177.1"/>
    </source>
</evidence>
<name>A0A1I1FXJ1_9BACT</name>
<gene>
    <name evidence="1" type="ORF">SAMN05421780_102367</name>
</gene>
<dbReference type="AlphaFoldDB" id="A0A1I1FXJ1"/>
<organism evidence="1 2">
    <name type="scientific">Flexibacter flexilis DSM 6793</name>
    <dbReference type="NCBI Taxonomy" id="927664"/>
    <lineage>
        <taxon>Bacteria</taxon>
        <taxon>Pseudomonadati</taxon>
        <taxon>Bacteroidota</taxon>
        <taxon>Cytophagia</taxon>
        <taxon>Cytophagales</taxon>
        <taxon>Flexibacteraceae</taxon>
        <taxon>Flexibacter</taxon>
    </lineage>
</organism>
<dbReference type="EMBL" id="FOLE01000002">
    <property type="protein sequence ID" value="SFC04177.1"/>
    <property type="molecule type" value="Genomic_DNA"/>
</dbReference>
<dbReference type="RefSeq" id="WP_091508997.1">
    <property type="nucleotide sequence ID" value="NZ_FOLE01000002.1"/>
</dbReference>
<dbReference type="STRING" id="927664.SAMN05421780_102367"/>
<dbReference type="OrthoDB" id="979413at2"/>
<evidence type="ECO:0000313" key="2">
    <source>
        <dbReference type="Proteomes" id="UP000199514"/>
    </source>
</evidence>
<dbReference type="Proteomes" id="UP000199514">
    <property type="component" value="Unassembled WGS sequence"/>
</dbReference>
<protein>
    <submittedName>
        <fullName evidence="1">Uncharacterized protein</fullName>
    </submittedName>
</protein>
<sequence>MVATETNVLEKAMIVLENASACALYLPEYSAIVCVVKREFIIRSDFRALFETVGAAARIYLPNKIIFDMRKMEVFDQKIMTWYHTEWKPRLFKEIGLKKYRKLLPQNKLFRKYVAMNREQLAKQHAFDFSVFDIRHCETMEQALEF</sequence>
<accession>A0A1I1FXJ1</accession>
<proteinExistence type="predicted"/>
<reference evidence="1 2" key="1">
    <citation type="submission" date="2016-10" db="EMBL/GenBank/DDBJ databases">
        <authorList>
            <person name="de Groot N.N."/>
        </authorList>
    </citation>
    <scope>NUCLEOTIDE SEQUENCE [LARGE SCALE GENOMIC DNA]</scope>
    <source>
        <strain evidence="1 2">DSM 6793</strain>
    </source>
</reference>